<evidence type="ECO:0000313" key="2">
    <source>
        <dbReference type="EMBL" id="WAS99415.1"/>
    </source>
</evidence>
<feature type="compositionally biased region" description="Low complexity" evidence="1">
    <location>
        <begin position="7"/>
        <end position="17"/>
    </location>
</feature>
<dbReference type="RefSeq" id="WP_269041776.1">
    <property type="nucleotide sequence ID" value="NZ_CP114040.1"/>
</dbReference>
<evidence type="ECO:0000256" key="1">
    <source>
        <dbReference type="SAM" id="MobiDB-lite"/>
    </source>
</evidence>
<dbReference type="EMBL" id="CP114040">
    <property type="protein sequence ID" value="WAS99415.1"/>
    <property type="molecule type" value="Genomic_DNA"/>
</dbReference>
<protein>
    <submittedName>
        <fullName evidence="2">Uncharacterized protein</fullName>
    </submittedName>
</protein>
<dbReference type="NCBIfam" id="NF045524">
    <property type="entry name" value="MXAN_6640_HExxH"/>
    <property type="match status" value="1"/>
</dbReference>
<organism evidence="2 3">
    <name type="scientific">Nannocystis punicea</name>
    <dbReference type="NCBI Taxonomy" id="2995304"/>
    <lineage>
        <taxon>Bacteria</taxon>
        <taxon>Pseudomonadati</taxon>
        <taxon>Myxococcota</taxon>
        <taxon>Polyangia</taxon>
        <taxon>Nannocystales</taxon>
        <taxon>Nannocystaceae</taxon>
        <taxon>Nannocystis</taxon>
    </lineage>
</organism>
<dbReference type="Proteomes" id="UP001164459">
    <property type="component" value="Chromosome"/>
</dbReference>
<sequence>MNPRGPAQPDVAAARDAALADHAGRPPRSATPASSRVERLIHARPILALASLTALLLLPRVAHAERPTEGGLWPYDPKDILAAYDHPGGALRVHYSVDGPSVVPLADLDADGVPDYVTLVADTAAAVLDLYRDEFDLRPPRSEAEHGLGPLGGSEALDIYLVDFAGAADGHFGHDVCDPDACAGHLLLENDFAGYAYADLGEAVDTVVSHELFHAVQAAYVVDPPVWFSEGTAVWAERAYRPDSRDFLRLCDAYLADTGRSLYKPPAGPVPAFAYGTALWWDFLIDRHGPELADALLQIAGAPDLPAAIADLLLGRADDLRAAWLEFSAWNLATGPRAGARDSYPYAEQLAGVVAEQEGSPLADDDRFFSLTARYYRLEHPGGPFWFGLAAPAPGLQFTLQGVAGGAEDGPVEPAQIAWDGLDPEPRLLADLPAGGYWLAVVNPVLSDMSIQAHLCAAATRDALACVEPVPAPETTGDDGTTGDSTGDDGTTEDPDVREPEACGGCSTGGPVFAWLLPLLRRRRR</sequence>
<feature type="region of interest" description="Disordered" evidence="1">
    <location>
        <begin position="1"/>
        <end position="35"/>
    </location>
</feature>
<evidence type="ECO:0000313" key="3">
    <source>
        <dbReference type="Proteomes" id="UP001164459"/>
    </source>
</evidence>
<feature type="region of interest" description="Disordered" evidence="1">
    <location>
        <begin position="470"/>
        <end position="510"/>
    </location>
</feature>
<keyword evidence="3" id="KW-1185">Reference proteome</keyword>
<reference evidence="2" key="1">
    <citation type="submission" date="2022-11" db="EMBL/GenBank/DDBJ databases">
        <title>Minimal conservation of predation-associated metabolite biosynthetic gene clusters underscores biosynthetic potential of Myxococcota including descriptions for ten novel species: Archangium lansinium sp. nov., Myxococcus landrumus sp. nov., Nannocystis bai.</title>
        <authorList>
            <person name="Ahearne A."/>
            <person name="Stevens C."/>
            <person name="Dowd S."/>
        </authorList>
    </citation>
    <scope>NUCLEOTIDE SEQUENCE</scope>
    <source>
        <strain evidence="2">Fl3</strain>
    </source>
</reference>
<accession>A0ABY7HK64</accession>
<proteinExistence type="predicted"/>
<gene>
    <name evidence="2" type="ORF">O0S08_25085</name>
</gene>
<name>A0ABY7HK64_9BACT</name>